<accession>A0AAV4HJZ4</accession>
<dbReference type="AlphaFoldDB" id="A0AAV4HJZ4"/>
<dbReference type="NCBIfam" id="TIGR03400">
    <property type="entry name" value="18S_RNA_Rcl1p"/>
    <property type="match status" value="1"/>
</dbReference>
<name>A0AAV4HJZ4_9GAST</name>
<feature type="domain" description="RNA 3'-terminal phosphate cyclase" evidence="6">
    <location>
        <begin position="486"/>
        <end position="818"/>
    </location>
</feature>
<dbReference type="InterPro" id="IPR020719">
    <property type="entry name" value="RNA3'_term_phos_cycl-like_CS"/>
</dbReference>
<keyword evidence="4" id="KW-0539">Nucleus</keyword>
<dbReference type="InterPro" id="IPR037136">
    <property type="entry name" value="RNA3'_phos_cyclase_dom_sf"/>
</dbReference>
<dbReference type="InterPro" id="IPR000228">
    <property type="entry name" value="RNA3'_term_phos_cyc"/>
</dbReference>
<keyword evidence="3" id="KW-0690">Ribosome biogenesis</keyword>
<dbReference type="Pfam" id="PF01137">
    <property type="entry name" value="RTC"/>
    <property type="match status" value="1"/>
</dbReference>
<dbReference type="InterPro" id="IPR049012">
    <property type="entry name" value="Mutator_transp_dom"/>
</dbReference>
<proteinExistence type="inferred from homology"/>
<dbReference type="PANTHER" id="PTHR11096">
    <property type="entry name" value="RNA 3' TERMINAL PHOSPHATE CYCLASE"/>
    <property type="match status" value="1"/>
</dbReference>
<dbReference type="GO" id="GO:0000479">
    <property type="term" value="P:endonucleolytic cleavage of tricistronic rRNA transcript (SSU-rRNA, 5.8S rRNA, LSU-rRNA)"/>
    <property type="evidence" value="ECO:0007669"/>
    <property type="project" value="TreeGrafter"/>
</dbReference>
<dbReference type="InterPro" id="IPR016443">
    <property type="entry name" value="RNA3'_term_phos_cyc_type_2"/>
</dbReference>
<dbReference type="Gene3D" id="3.30.360.20">
    <property type="entry name" value="RNA 3'-terminal phosphate cyclase, insert domain"/>
    <property type="match status" value="1"/>
</dbReference>
<dbReference type="EMBL" id="BMAT01009098">
    <property type="protein sequence ID" value="GFR98513.1"/>
    <property type="molecule type" value="Genomic_DNA"/>
</dbReference>
<dbReference type="Proteomes" id="UP000762676">
    <property type="component" value="Unassembled WGS sequence"/>
</dbReference>
<evidence type="ECO:0000313" key="9">
    <source>
        <dbReference type="EMBL" id="GFR98513.1"/>
    </source>
</evidence>
<dbReference type="PANTHER" id="PTHR11096:SF1">
    <property type="entry name" value="RNA 3'-TERMINAL PHOSPHATE CYCLASE-LIKE PROTEIN"/>
    <property type="match status" value="1"/>
</dbReference>
<comment type="similarity">
    <text evidence="2">Belongs to the RNA 3'-terminal cyclase family. Type 2 subfamily.</text>
</comment>
<feature type="compositionally biased region" description="Polar residues" evidence="5">
    <location>
        <begin position="78"/>
        <end position="88"/>
    </location>
</feature>
<reference evidence="9 10" key="1">
    <citation type="journal article" date="2021" name="Elife">
        <title>Chloroplast acquisition without the gene transfer in kleptoplastic sea slugs, Plakobranchus ocellatus.</title>
        <authorList>
            <person name="Maeda T."/>
            <person name="Takahashi S."/>
            <person name="Yoshida T."/>
            <person name="Shimamura S."/>
            <person name="Takaki Y."/>
            <person name="Nagai Y."/>
            <person name="Toyoda A."/>
            <person name="Suzuki Y."/>
            <person name="Arimoto A."/>
            <person name="Ishii H."/>
            <person name="Satoh N."/>
            <person name="Nishiyama T."/>
            <person name="Hasebe M."/>
            <person name="Maruyama T."/>
            <person name="Minagawa J."/>
            <person name="Obokata J."/>
            <person name="Shigenobu S."/>
        </authorList>
    </citation>
    <scope>NUCLEOTIDE SEQUENCE [LARGE SCALE GENOMIC DNA]</scope>
</reference>
<dbReference type="GO" id="GO:0004521">
    <property type="term" value="F:RNA endonuclease activity"/>
    <property type="evidence" value="ECO:0007669"/>
    <property type="project" value="TreeGrafter"/>
</dbReference>
<dbReference type="InterPro" id="IPR013791">
    <property type="entry name" value="RNA3'-term_phos_cycl_insert"/>
</dbReference>
<feature type="domain" description="Mutator-like transposase" evidence="8">
    <location>
        <begin position="93"/>
        <end position="479"/>
    </location>
</feature>
<evidence type="ECO:0000256" key="1">
    <source>
        <dbReference type="ARBA" id="ARBA00004604"/>
    </source>
</evidence>
<gene>
    <name evidence="9" type="ORF">ElyMa_004503900</name>
</gene>
<evidence type="ECO:0000256" key="4">
    <source>
        <dbReference type="ARBA" id="ARBA00023242"/>
    </source>
</evidence>
<evidence type="ECO:0000259" key="7">
    <source>
        <dbReference type="Pfam" id="PF05189"/>
    </source>
</evidence>
<dbReference type="InterPro" id="IPR013792">
    <property type="entry name" value="RNA3'P_cycl/enolpyr_Trfase_a/b"/>
</dbReference>
<dbReference type="SUPFAM" id="SSF55205">
    <property type="entry name" value="EPT/RTPC-like"/>
    <property type="match status" value="1"/>
</dbReference>
<feature type="region of interest" description="Disordered" evidence="5">
    <location>
        <begin position="67"/>
        <end position="88"/>
    </location>
</feature>
<dbReference type="InterPro" id="IPR036553">
    <property type="entry name" value="RPTC_insert"/>
</dbReference>
<evidence type="ECO:0000259" key="6">
    <source>
        <dbReference type="Pfam" id="PF01137"/>
    </source>
</evidence>
<dbReference type="PROSITE" id="PS01287">
    <property type="entry name" value="RTC"/>
    <property type="match status" value="1"/>
</dbReference>
<dbReference type="Gene3D" id="3.65.10.20">
    <property type="entry name" value="RNA 3'-terminal phosphate cyclase domain"/>
    <property type="match status" value="1"/>
</dbReference>
<keyword evidence="10" id="KW-1185">Reference proteome</keyword>
<dbReference type="GO" id="GO:0005730">
    <property type="term" value="C:nucleolus"/>
    <property type="evidence" value="ECO:0007669"/>
    <property type="project" value="UniProtKB-SubCell"/>
</dbReference>
<evidence type="ECO:0000259" key="8">
    <source>
        <dbReference type="Pfam" id="PF20700"/>
    </source>
</evidence>
<evidence type="ECO:0000256" key="2">
    <source>
        <dbReference type="ARBA" id="ARBA00007089"/>
    </source>
</evidence>
<sequence>MPVNKSRRAQLANARRNRKIEGGACLSSALEEHVDVDLDLSTSVQSSITPHVSALKPTRSEMKQTLSEGFDNTRRSRSTCTSQPDSTATSDRTVVELSQLQLLISQLACGQCKNTGIKLQVQQTLNKGFAYPLSVYCGYCEETVCCVPSSRQDDKSSGVSGQKVYTVNKSAVFSCLASGMGAHSLRSFCENMDMPALHHKSFQNIAQELYGQVPKLRNLVFHKTRQIVREENAKEQRIVLTPSTIMDICVSYDGSWMTRGHRSHMGLGCVIDVLTGLVIDHHIMSTFCHACATTGALIKSQQPQRFDAWMEEHKRQGCDKNFEGSSGLMEVEAAKIMWQRSVQRYGLRYIDVLSDGDAKTYNALCELQPYGADTPIEKEECINHVGKRMGTALRNLVATTAKQKTFDGGRKNLTLGGRGYGRLTKNAIRKLQIYYSRAIRSSKEPQQMRKAILATLHHCCSTDSEPKHQFCPQGVESWCFYNSAQAKGCNYFRMRLLMSTLSGKSVKISQIRPEDDDPGLSDFEVSFIRLLDKVTNGTKTVITETGTQLVYRPGLLLGGSIEHDCHNSRPIGYYLEMLMCLAPFTKEPLRAVLRGVTCDKDDPSVDLLKWSVFPVLKRFLGTDEGLDLKINKRGAAPDGGGEVVFSCPCRQKLRPIKFTQPGKIKRIRGVAWGTRVSPGFVNRMVDSARGILNKFLTDIYIYSDHKKGTSAGKSPGFGITLIAETIEGAFLGAEEVSSAKGSGEEPTVPEDLGRKAATSLLQEIYRGGCVDSTSQSLTCLLMVLGQQDVSKVQTGELTPYSVQFLRHIRDFFQVVFNIKLDKKAVAVAPGGDDPDEEEEELRTGGDKLILTCVGVGYSNVSKAIR</sequence>
<protein>
    <submittedName>
        <fullName evidence="9">RNA 3'-terminal phosphate cyclase-like protein</fullName>
    </submittedName>
</protein>
<dbReference type="Pfam" id="PF20700">
    <property type="entry name" value="Mutator"/>
    <property type="match status" value="1"/>
</dbReference>
<comment type="caution">
    <text evidence="9">The sequence shown here is derived from an EMBL/GenBank/DDBJ whole genome shotgun (WGS) entry which is preliminary data.</text>
</comment>
<evidence type="ECO:0000256" key="5">
    <source>
        <dbReference type="SAM" id="MobiDB-lite"/>
    </source>
</evidence>
<feature type="domain" description="RNA 3'-terminal phosphate cyclase insert" evidence="7">
    <location>
        <begin position="659"/>
        <end position="764"/>
    </location>
</feature>
<dbReference type="FunFam" id="3.30.360.20:FF:000001">
    <property type="entry name" value="RNA terminal phosphate cyclase-like 1"/>
    <property type="match status" value="1"/>
</dbReference>
<dbReference type="Pfam" id="PF05189">
    <property type="entry name" value="RTC_insert"/>
    <property type="match status" value="1"/>
</dbReference>
<evidence type="ECO:0000313" key="10">
    <source>
        <dbReference type="Proteomes" id="UP000762676"/>
    </source>
</evidence>
<dbReference type="InterPro" id="IPR023797">
    <property type="entry name" value="RNA3'_phos_cyclase_dom"/>
</dbReference>
<organism evidence="9 10">
    <name type="scientific">Elysia marginata</name>
    <dbReference type="NCBI Taxonomy" id="1093978"/>
    <lineage>
        <taxon>Eukaryota</taxon>
        <taxon>Metazoa</taxon>
        <taxon>Spiralia</taxon>
        <taxon>Lophotrochozoa</taxon>
        <taxon>Mollusca</taxon>
        <taxon>Gastropoda</taxon>
        <taxon>Heterobranchia</taxon>
        <taxon>Euthyneura</taxon>
        <taxon>Panpulmonata</taxon>
        <taxon>Sacoglossa</taxon>
        <taxon>Placobranchoidea</taxon>
        <taxon>Plakobranchidae</taxon>
        <taxon>Elysia</taxon>
    </lineage>
</organism>
<evidence type="ECO:0000256" key="3">
    <source>
        <dbReference type="ARBA" id="ARBA00022517"/>
    </source>
</evidence>
<dbReference type="CDD" id="cd00875">
    <property type="entry name" value="RNA_Cyclase_Class_I"/>
    <property type="match status" value="1"/>
</dbReference>
<comment type="subcellular location">
    <subcellularLocation>
        <location evidence="1">Nucleus</location>
        <location evidence="1">Nucleolus</location>
    </subcellularLocation>
</comment>